<proteinExistence type="predicted"/>
<organism evidence="2 3">
    <name type="scientific">Bimuria novae-zelandiae CBS 107.79</name>
    <dbReference type="NCBI Taxonomy" id="1447943"/>
    <lineage>
        <taxon>Eukaryota</taxon>
        <taxon>Fungi</taxon>
        <taxon>Dikarya</taxon>
        <taxon>Ascomycota</taxon>
        <taxon>Pezizomycotina</taxon>
        <taxon>Dothideomycetes</taxon>
        <taxon>Pleosporomycetidae</taxon>
        <taxon>Pleosporales</taxon>
        <taxon>Massarineae</taxon>
        <taxon>Didymosphaeriaceae</taxon>
        <taxon>Bimuria</taxon>
    </lineage>
</organism>
<reference evidence="2" key="1">
    <citation type="journal article" date="2020" name="Stud. Mycol.">
        <title>101 Dothideomycetes genomes: a test case for predicting lifestyles and emergence of pathogens.</title>
        <authorList>
            <person name="Haridas S."/>
            <person name="Albert R."/>
            <person name="Binder M."/>
            <person name="Bloem J."/>
            <person name="Labutti K."/>
            <person name="Salamov A."/>
            <person name="Andreopoulos B."/>
            <person name="Baker S."/>
            <person name="Barry K."/>
            <person name="Bills G."/>
            <person name="Bluhm B."/>
            <person name="Cannon C."/>
            <person name="Castanera R."/>
            <person name="Culley D."/>
            <person name="Daum C."/>
            <person name="Ezra D."/>
            <person name="Gonzalez J."/>
            <person name="Henrissat B."/>
            <person name="Kuo A."/>
            <person name="Liang C."/>
            <person name="Lipzen A."/>
            <person name="Lutzoni F."/>
            <person name="Magnuson J."/>
            <person name="Mondo S."/>
            <person name="Nolan M."/>
            <person name="Ohm R."/>
            <person name="Pangilinan J."/>
            <person name="Park H.-J."/>
            <person name="Ramirez L."/>
            <person name="Alfaro M."/>
            <person name="Sun H."/>
            <person name="Tritt A."/>
            <person name="Yoshinaga Y."/>
            <person name="Zwiers L.-H."/>
            <person name="Turgeon B."/>
            <person name="Goodwin S."/>
            <person name="Spatafora J."/>
            <person name="Crous P."/>
            <person name="Grigoriev I."/>
        </authorList>
    </citation>
    <scope>NUCLEOTIDE SEQUENCE</scope>
    <source>
        <strain evidence="2">CBS 107.79</strain>
    </source>
</reference>
<accession>A0A6A5VCR4</accession>
<dbReference type="EMBL" id="ML976672">
    <property type="protein sequence ID" value="KAF1974935.1"/>
    <property type="molecule type" value="Genomic_DNA"/>
</dbReference>
<sequence>MKSTLAALSLFAPLFAPFAAANFDLYLVTENNAGDTQNFGMWSIFEAEPDCNNAWNAYTVQSGEDVSGGAGVVCEGVKECYYDSDPSAVSRLEMNFNNDDPTKYHFTIYKDRNLDMIGLDGNVYGNCIVFPGDDFDCRTDLAFRYGKRMFRCLTAITAALPTNRTGSEQGACSFETTRTGASSSSTTNVRPNVRIYTTFLIRKEVGVVVEKLAAVHQLDVLAGIILDDVLEETFALPKAGSYNRKTSFGRFQLAGKLMRRSDGLHFRWRVIQALEALRHRHDSCRTRPGMVIAVKCQPG</sequence>
<dbReference type="OrthoDB" id="3770142at2759"/>
<evidence type="ECO:0000256" key="1">
    <source>
        <dbReference type="SAM" id="SignalP"/>
    </source>
</evidence>
<dbReference type="AlphaFoldDB" id="A0A6A5VCR4"/>
<feature type="chain" id="PRO_5025548598" evidence="1">
    <location>
        <begin position="22"/>
        <end position="299"/>
    </location>
</feature>
<keyword evidence="1" id="KW-0732">Signal</keyword>
<evidence type="ECO:0000313" key="2">
    <source>
        <dbReference type="EMBL" id="KAF1974935.1"/>
    </source>
</evidence>
<keyword evidence="3" id="KW-1185">Reference proteome</keyword>
<dbReference type="Proteomes" id="UP000800036">
    <property type="component" value="Unassembled WGS sequence"/>
</dbReference>
<protein>
    <submittedName>
        <fullName evidence="2">Uncharacterized protein</fullName>
    </submittedName>
</protein>
<evidence type="ECO:0000313" key="3">
    <source>
        <dbReference type="Proteomes" id="UP000800036"/>
    </source>
</evidence>
<feature type="signal peptide" evidence="1">
    <location>
        <begin position="1"/>
        <end position="21"/>
    </location>
</feature>
<gene>
    <name evidence="2" type="ORF">BU23DRAFT_597921</name>
</gene>
<name>A0A6A5VCR4_9PLEO</name>